<dbReference type="Pfam" id="PF00950">
    <property type="entry name" value="ABC-3"/>
    <property type="match status" value="1"/>
</dbReference>
<evidence type="ECO:0000256" key="1">
    <source>
        <dbReference type="ARBA" id="ARBA00004141"/>
    </source>
</evidence>
<feature type="transmembrane region" description="Helical" evidence="6">
    <location>
        <begin position="125"/>
        <end position="155"/>
    </location>
</feature>
<geneLocation type="plastid" evidence="7"/>
<dbReference type="PANTHER" id="PTHR30477">
    <property type="entry name" value="ABC-TRANSPORTER METAL-BINDING PROTEIN"/>
    <property type="match status" value="1"/>
</dbReference>
<evidence type="ECO:0000256" key="6">
    <source>
        <dbReference type="SAM" id="Phobius"/>
    </source>
</evidence>
<dbReference type="Gene3D" id="1.10.3470.10">
    <property type="entry name" value="ABC transporter involved in vitamin B12 uptake, BtuC"/>
    <property type="match status" value="1"/>
</dbReference>
<dbReference type="GeneID" id="29073898"/>
<feature type="transmembrane region" description="Helical" evidence="6">
    <location>
        <begin position="182"/>
        <end position="208"/>
    </location>
</feature>
<keyword evidence="4 6" id="KW-1133">Transmembrane helix</keyword>
<dbReference type="GO" id="GO:0055085">
    <property type="term" value="P:transmembrane transport"/>
    <property type="evidence" value="ECO:0007669"/>
    <property type="project" value="InterPro"/>
</dbReference>
<evidence type="ECO:0000256" key="3">
    <source>
        <dbReference type="ARBA" id="ARBA00022692"/>
    </source>
</evidence>
<dbReference type="CDD" id="cd06550">
    <property type="entry name" value="TM_ABC_iron-siderophores_like"/>
    <property type="match status" value="1"/>
</dbReference>
<feature type="transmembrane region" description="Helical" evidence="6">
    <location>
        <begin position="220"/>
        <end position="243"/>
    </location>
</feature>
<protein>
    <submittedName>
        <fullName evidence="7">Maturase</fullName>
    </submittedName>
</protein>
<dbReference type="SUPFAM" id="SSF81345">
    <property type="entry name" value="ABC transporter involved in vitamin B12 uptake, BtuC"/>
    <property type="match status" value="1"/>
</dbReference>
<organism evidence="7">
    <name type="scientific">Erythrotrichia carnea</name>
    <dbReference type="NCBI Taxonomy" id="35151"/>
    <lineage>
        <taxon>Eukaryota</taxon>
        <taxon>Rhodophyta</taxon>
        <taxon>Compsopogonophyceae</taxon>
        <taxon>Erythropeltidales</taxon>
        <taxon>Erythrotrichiaceae</taxon>
        <taxon>Erythrotrichia</taxon>
    </lineage>
</organism>
<dbReference type="PANTHER" id="PTHR30477:SF13">
    <property type="entry name" value="IRON TRANSPORT SYSTEM MEMBRANE PROTEIN HI_0360-RELATED"/>
    <property type="match status" value="1"/>
</dbReference>
<dbReference type="EMBL" id="KX284721">
    <property type="protein sequence ID" value="AOM66724.1"/>
    <property type="molecule type" value="Genomic_DNA"/>
</dbReference>
<accession>A0A1C9CEF3</accession>
<proteinExistence type="inferred from homology"/>
<dbReference type="GO" id="GO:0010043">
    <property type="term" value="P:response to zinc ion"/>
    <property type="evidence" value="ECO:0007669"/>
    <property type="project" value="TreeGrafter"/>
</dbReference>
<keyword evidence="7" id="KW-0934">Plastid</keyword>
<evidence type="ECO:0000256" key="5">
    <source>
        <dbReference type="ARBA" id="ARBA00023136"/>
    </source>
</evidence>
<reference evidence="7" key="2">
    <citation type="submission" date="2017-07" db="EMBL/GenBank/DDBJ databases">
        <authorList>
            <person name="Sun Z.S."/>
            <person name="Albrecht U."/>
            <person name="Echele G."/>
            <person name="Lee C.C."/>
        </authorList>
    </citation>
    <scope>NUCLEOTIDE SEQUENCE</scope>
</reference>
<gene>
    <name evidence="7" type="primary">mntB</name>
    <name evidence="7" type="ORF">Eryt_058</name>
</gene>
<dbReference type="InterPro" id="IPR037294">
    <property type="entry name" value="ABC_BtuC-like"/>
</dbReference>
<feature type="transmembrane region" description="Helical" evidence="6">
    <location>
        <begin position="249"/>
        <end position="267"/>
    </location>
</feature>
<keyword evidence="3 6" id="KW-0812">Transmembrane</keyword>
<comment type="similarity">
    <text evidence="2">Belongs to the ABC-3 integral membrane protein family.</text>
</comment>
<comment type="subcellular location">
    <subcellularLocation>
        <location evidence="1">Membrane</location>
        <topology evidence="1">Multi-pass membrane protein</topology>
    </subcellularLocation>
</comment>
<reference evidence="7" key="1">
    <citation type="journal article" date="2016" name="BMC Biol.">
        <title>Parallel evolution of highly conserved plastid genome architecture in red seaweeds and seed plants.</title>
        <authorList>
            <person name="Lee J."/>
            <person name="Cho C.H."/>
            <person name="Park S.I."/>
            <person name="Choi J.W."/>
            <person name="Song H.S."/>
            <person name="West J.A."/>
            <person name="Bhattacharya D."/>
            <person name="Yoon H.S."/>
        </authorList>
    </citation>
    <scope>NUCLEOTIDE SEQUENCE</scope>
</reference>
<evidence type="ECO:0000256" key="4">
    <source>
        <dbReference type="ARBA" id="ARBA00022989"/>
    </source>
</evidence>
<feature type="transmembrane region" description="Helical" evidence="6">
    <location>
        <begin position="95"/>
        <end position="113"/>
    </location>
</feature>
<dbReference type="AlphaFoldDB" id="A0A1C9CEF3"/>
<sequence>MLHILIDPLKYSFMQRSILVAILIGLLCSVVGSYLMVQRLALLGDAISHSVMPGLAIAFSLGIPMIIGALGAAILSTIIIAWIKTELPLKEDTAIGIVFASFFAIGIIFISIIQKNNKIDLNHFLFGNILSVSVEDVISTSLIFMLVLGVTISLYKELLFFTFDNISAEVVGLPIKQLNFSLMILITLTTVASMKVVGVVLVLALLIIPSASAYLLVNRLHQIMTLGAGLGIVSSITGMYISYYFNLPSGPSIVMIASVIFITALTIHKLKYVF</sequence>
<evidence type="ECO:0000256" key="2">
    <source>
        <dbReference type="ARBA" id="ARBA00008034"/>
    </source>
</evidence>
<dbReference type="FunFam" id="1.10.3470.10:FF:000003">
    <property type="entry name" value="Iron ABC transporter permease SitD"/>
    <property type="match status" value="1"/>
</dbReference>
<dbReference type="GO" id="GO:0043190">
    <property type="term" value="C:ATP-binding cassette (ABC) transporter complex"/>
    <property type="evidence" value="ECO:0007669"/>
    <property type="project" value="InterPro"/>
</dbReference>
<keyword evidence="5 6" id="KW-0472">Membrane</keyword>
<dbReference type="InterPro" id="IPR001626">
    <property type="entry name" value="ABC_TroCD"/>
</dbReference>
<feature type="transmembrane region" description="Helical" evidence="6">
    <location>
        <begin position="58"/>
        <end position="83"/>
    </location>
</feature>
<name>A0A1C9CEF3_9RHOD</name>
<dbReference type="RefSeq" id="YP_009297381.1">
    <property type="nucleotide sequence ID" value="NC_031176.2"/>
</dbReference>
<evidence type="ECO:0000313" key="7">
    <source>
        <dbReference type="EMBL" id="AOM66724.1"/>
    </source>
</evidence>
<feature type="transmembrane region" description="Helical" evidence="6">
    <location>
        <begin position="18"/>
        <end position="37"/>
    </location>
</feature>